<reference evidence="2" key="1">
    <citation type="submission" date="2016-11" db="EMBL/GenBank/DDBJ databases">
        <authorList>
            <person name="Varghese N."/>
            <person name="Submissions S."/>
        </authorList>
    </citation>
    <scope>NUCLEOTIDE SEQUENCE [LARGE SCALE GENOMIC DNA]</scope>
    <source>
        <strain evidence="2">DSM 100566</strain>
    </source>
</reference>
<name>A0A1M5D6W8_9RHOB</name>
<accession>A0A1M5D6W8</accession>
<dbReference type="STRING" id="1486859.SAMN05444273_108108"/>
<dbReference type="Proteomes" id="UP000184144">
    <property type="component" value="Unassembled WGS sequence"/>
</dbReference>
<evidence type="ECO:0000313" key="1">
    <source>
        <dbReference type="EMBL" id="SHF62432.1"/>
    </source>
</evidence>
<dbReference type="AlphaFoldDB" id="A0A1M5D6W8"/>
<dbReference type="EMBL" id="FQUV01000008">
    <property type="protein sequence ID" value="SHF62432.1"/>
    <property type="molecule type" value="Genomic_DNA"/>
</dbReference>
<evidence type="ECO:0000313" key="2">
    <source>
        <dbReference type="Proteomes" id="UP000184144"/>
    </source>
</evidence>
<keyword evidence="2" id="KW-1185">Reference proteome</keyword>
<organism evidence="1 2">
    <name type="scientific">Litoreibacter ascidiaceicola</name>
    <dbReference type="NCBI Taxonomy" id="1486859"/>
    <lineage>
        <taxon>Bacteria</taxon>
        <taxon>Pseudomonadati</taxon>
        <taxon>Pseudomonadota</taxon>
        <taxon>Alphaproteobacteria</taxon>
        <taxon>Rhodobacterales</taxon>
        <taxon>Roseobacteraceae</taxon>
        <taxon>Litoreibacter</taxon>
    </lineage>
</organism>
<sequence length="178" mass="19689">MRIWVWRMTKFGVCITSAMRRLCVGQVVGPLGVVFLATSGAQAGAWEEFETRCLVPMENVEAPISSNLEFVPPPNPDSPSDVFVLTAEVYFYVSGVLGDQSVGCGMGADAGESTDKILVRGLKHMNALVDAKRYTPMNGENYDFGFQSTEWREPRLNVFFNTRNDTFAVSVEETDLES</sequence>
<gene>
    <name evidence="1" type="ORF">SAMN05444273_108108</name>
</gene>
<proteinExistence type="predicted"/>
<protein>
    <submittedName>
        <fullName evidence="1">Uncharacterized protein</fullName>
    </submittedName>
</protein>